<dbReference type="AlphaFoldDB" id="A1ZGL9"/>
<comment type="caution">
    <text evidence="8">The sequence shown here is derived from an EMBL/GenBank/DDBJ whole genome shotgun (WGS) entry which is preliminary data.</text>
</comment>
<gene>
    <name evidence="8" type="ORF">M23134_03274</name>
</gene>
<organism evidence="8 9">
    <name type="scientific">Microscilla marina ATCC 23134</name>
    <dbReference type="NCBI Taxonomy" id="313606"/>
    <lineage>
        <taxon>Bacteria</taxon>
        <taxon>Pseudomonadati</taxon>
        <taxon>Bacteroidota</taxon>
        <taxon>Cytophagia</taxon>
        <taxon>Cytophagales</taxon>
        <taxon>Microscillaceae</taxon>
        <taxon>Microscilla</taxon>
    </lineage>
</organism>
<protein>
    <submittedName>
        <fullName evidence="8">Outer membrane efflux protein</fullName>
    </submittedName>
</protein>
<evidence type="ECO:0000256" key="3">
    <source>
        <dbReference type="ARBA" id="ARBA00022448"/>
    </source>
</evidence>
<keyword evidence="7" id="KW-0998">Cell outer membrane</keyword>
<evidence type="ECO:0000256" key="5">
    <source>
        <dbReference type="ARBA" id="ARBA00022692"/>
    </source>
</evidence>
<reference evidence="8 9" key="1">
    <citation type="submission" date="2007-01" db="EMBL/GenBank/DDBJ databases">
        <authorList>
            <person name="Haygood M."/>
            <person name="Podell S."/>
            <person name="Anderson C."/>
            <person name="Hopkinson B."/>
            <person name="Roe K."/>
            <person name="Barbeau K."/>
            <person name="Gaasterland T."/>
            <person name="Ferriera S."/>
            <person name="Johnson J."/>
            <person name="Kravitz S."/>
            <person name="Beeson K."/>
            <person name="Sutton G."/>
            <person name="Rogers Y.-H."/>
            <person name="Friedman R."/>
            <person name="Frazier M."/>
            <person name="Venter J.C."/>
        </authorList>
    </citation>
    <scope>NUCLEOTIDE SEQUENCE [LARGE SCALE GENOMIC DNA]</scope>
    <source>
        <strain evidence="8 9">ATCC 23134</strain>
    </source>
</reference>
<evidence type="ECO:0000256" key="6">
    <source>
        <dbReference type="ARBA" id="ARBA00023136"/>
    </source>
</evidence>
<dbReference type="SUPFAM" id="SSF56954">
    <property type="entry name" value="Outer membrane efflux proteins (OEP)"/>
    <property type="match status" value="1"/>
</dbReference>
<dbReference type="GO" id="GO:0009279">
    <property type="term" value="C:cell outer membrane"/>
    <property type="evidence" value="ECO:0007669"/>
    <property type="project" value="UniProtKB-SubCell"/>
</dbReference>
<comment type="subcellular location">
    <subcellularLocation>
        <location evidence="1">Cell outer membrane</location>
    </subcellularLocation>
</comment>
<comment type="similarity">
    <text evidence="2">Belongs to the outer membrane factor (OMF) (TC 1.B.17) family.</text>
</comment>
<evidence type="ECO:0000313" key="8">
    <source>
        <dbReference type="EMBL" id="EAY30636.1"/>
    </source>
</evidence>
<dbReference type="Pfam" id="PF02321">
    <property type="entry name" value="OEP"/>
    <property type="match status" value="2"/>
</dbReference>
<evidence type="ECO:0000256" key="4">
    <source>
        <dbReference type="ARBA" id="ARBA00022452"/>
    </source>
</evidence>
<dbReference type="PANTHER" id="PTHR30026:SF20">
    <property type="entry name" value="OUTER MEMBRANE PROTEIN TOLC"/>
    <property type="match status" value="1"/>
</dbReference>
<keyword evidence="3" id="KW-0813">Transport</keyword>
<keyword evidence="4" id="KW-1134">Transmembrane beta strand</keyword>
<proteinExistence type="inferred from homology"/>
<dbReference type="InterPro" id="IPR003423">
    <property type="entry name" value="OMP_efflux"/>
</dbReference>
<evidence type="ECO:0000256" key="7">
    <source>
        <dbReference type="ARBA" id="ARBA00023237"/>
    </source>
</evidence>
<dbReference type="GO" id="GO:1990281">
    <property type="term" value="C:efflux pump complex"/>
    <property type="evidence" value="ECO:0007669"/>
    <property type="project" value="TreeGrafter"/>
</dbReference>
<dbReference type="GO" id="GO:0015288">
    <property type="term" value="F:porin activity"/>
    <property type="evidence" value="ECO:0007669"/>
    <property type="project" value="TreeGrafter"/>
</dbReference>
<evidence type="ECO:0000256" key="1">
    <source>
        <dbReference type="ARBA" id="ARBA00004442"/>
    </source>
</evidence>
<dbReference type="PANTHER" id="PTHR30026">
    <property type="entry name" value="OUTER MEMBRANE PROTEIN TOLC"/>
    <property type="match status" value="1"/>
</dbReference>
<evidence type="ECO:0000313" key="9">
    <source>
        <dbReference type="Proteomes" id="UP000004095"/>
    </source>
</evidence>
<keyword evidence="6" id="KW-0472">Membrane</keyword>
<keyword evidence="5" id="KW-0812">Transmembrane</keyword>
<dbReference type="eggNOG" id="COG1538">
    <property type="taxonomic scope" value="Bacteria"/>
</dbReference>
<evidence type="ECO:0000256" key="2">
    <source>
        <dbReference type="ARBA" id="ARBA00007613"/>
    </source>
</evidence>
<keyword evidence="9" id="KW-1185">Reference proteome</keyword>
<dbReference type="GO" id="GO:0015562">
    <property type="term" value="F:efflux transmembrane transporter activity"/>
    <property type="evidence" value="ECO:0007669"/>
    <property type="project" value="InterPro"/>
</dbReference>
<dbReference type="Gene3D" id="1.20.1600.10">
    <property type="entry name" value="Outer membrane efflux proteins (OEP)"/>
    <property type="match status" value="1"/>
</dbReference>
<dbReference type="Proteomes" id="UP000004095">
    <property type="component" value="Unassembled WGS sequence"/>
</dbReference>
<accession>A1ZGL9</accession>
<sequence>MLTALAIQVQAQITDDTPAIGTYSLDACLKYAYEHSEALKKNQLEIRKSEATVRETRSIGLPQVSAEARFSNAYIIPKSILPDGRLFGGPPGPIAVEFQPRYAASVTVTATQLLFDASYLVGLRASRVYKELSQKQIKQSKIDIAGNVTKAYYLVLLNKERIELLEHNFRRIDTLYKSTAAMQKNGFAEKIDVYRLQVSLNNIQTEINKTKALLDFSAKALKFQMGMPVRDSIMLSGSINDIQLSEVTAQEAESSSYKSRVEYSILETSRNLARLDIRNKKAAYYPRLVAFINYGSNAGSSNLSDLGYVNQNWFRNGIFGFTLSVPIFSGLGNRAKVEKARIEMQKIEQDFKAFERTYDFQVAQARQSLSTSLQDLKIQKQNMDLAKEVSRVANIKFQSGTGKNLDIIDAENQFKTAETNYYNALYNAIISKIDLNKAMGKLVVDK</sequence>
<dbReference type="InterPro" id="IPR051906">
    <property type="entry name" value="TolC-like"/>
</dbReference>
<dbReference type="EMBL" id="AAWS01000006">
    <property type="protein sequence ID" value="EAY30636.1"/>
    <property type="molecule type" value="Genomic_DNA"/>
</dbReference>
<name>A1ZGL9_MICM2</name>